<dbReference type="STRING" id="319236.BST91_11705"/>
<name>A0A090Q0V8_9FLAO</name>
<comment type="caution">
    <text evidence="1">The sequence shown here is derived from an EMBL/GenBank/DDBJ whole genome shotgun (WGS) entry which is preliminary data.</text>
</comment>
<gene>
    <name evidence="1" type="ORF">JCM19294_2599</name>
</gene>
<dbReference type="AlphaFoldDB" id="A0A090Q0V8"/>
<organism evidence="1 2">
    <name type="scientific">Nonlabens tegetincola</name>
    <dbReference type="NCBI Taxonomy" id="323273"/>
    <lineage>
        <taxon>Bacteria</taxon>
        <taxon>Pseudomonadati</taxon>
        <taxon>Bacteroidota</taxon>
        <taxon>Flavobacteriia</taxon>
        <taxon>Flavobacteriales</taxon>
        <taxon>Flavobacteriaceae</taxon>
        <taxon>Nonlabens</taxon>
    </lineage>
</organism>
<dbReference type="RefSeq" id="WP_042276574.1">
    <property type="nucleotide sequence ID" value="NZ_BBML01000001.1"/>
</dbReference>
<accession>A0A090Q0V8</accession>
<sequence>MRKLLAMGILLTLACTSVVHAQQDPQYTQYMYNQNIINPAYAGTKEGLSVTSLYRQQWSGVVGAPETITFSGSAPIGDRVGLGLSFINDVIGPVNEKNIYADFSYKLQVGQKTTLALGLKAGVTFHNVDLATVGTTQPGDPLFSERLNELYPNIGAGAFLYGENWYTGFSVPNMLSATHLDENGLEFGSETQHFFLTAGYVFDLSDTVKFKPHTLIKGAFDAPISFDVNTNFLFNNRFELGVGYRYEDSFTGLFGVNLTDTLKVGYAYDRVVSDISVASDSSHEVFVTFDLSFPRRVMQSPRFF</sequence>
<dbReference type="EMBL" id="BBML01000001">
    <property type="protein sequence ID" value="GAK95817.1"/>
    <property type="molecule type" value="Genomic_DNA"/>
</dbReference>
<protein>
    <submittedName>
        <fullName evidence="1">Uncharacterized protein</fullName>
    </submittedName>
</protein>
<proteinExistence type="predicted"/>
<dbReference type="PROSITE" id="PS51257">
    <property type="entry name" value="PROKAR_LIPOPROTEIN"/>
    <property type="match status" value="1"/>
</dbReference>
<dbReference type="eggNOG" id="COG3064">
    <property type="taxonomic scope" value="Bacteria"/>
</dbReference>
<dbReference type="NCBIfam" id="TIGR03519">
    <property type="entry name" value="T9SS_PorP_fam"/>
    <property type="match status" value="1"/>
</dbReference>
<evidence type="ECO:0000313" key="2">
    <source>
        <dbReference type="Proteomes" id="UP000029221"/>
    </source>
</evidence>
<reference evidence="1" key="1">
    <citation type="journal article" date="2014" name="Genome Announc.">
        <title>Draft Genome Sequences of Marine Flavobacterium Nonlabens Strains NR17, NR24, NR27, NR32, NR33, and Ara13.</title>
        <authorList>
            <person name="Nakanishi M."/>
            <person name="Meirelles P."/>
            <person name="Suzuki R."/>
            <person name="Takatani N."/>
            <person name="Mino S."/>
            <person name="Suda W."/>
            <person name="Oshima K."/>
            <person name="Hattori M."/>
            <person name="Ohkuma M."/>
            <person name="Hosokawa M."/>
            <person name="Miyashita K."/>
            <person name="Thompson F.L."/>
            <person name="Niwa A."/>
            <person name="Sawabe T."/>
            <person name="Sawabe T."/>
        </authorList>
    </citation>
    <scope>NUCLEOTIDE SEQUENCE [LARGE SCALE GENOMIC DNA]</scope>
    <source>
        <strain evidence="1">JCM 19294</strain>
    </source>
</reference>
<dbReference type="Proteomes" id="UP000029221">
    <property type="component" value="Unassembled WGS sequence"/>
</dbReference>
<dbReference type="Pfam" id="PF11751">
    <property type="entry name" value="PorP_SprF"/>
    <property type="match status" value="1"/>
</dbReference>
<dbReference type="InterPro" id="IPR019861">
    <property type="entry name" value="PorP/SprF_Bacteroidetes"/>
</dbReference>
<keyword evidence="2" id="KW-1185">Reference proteome</keyword>
<evidence type="ECO:0000313" key="1">
    <source>
        <dbReference type="EMBL" id="GAK95817.1"/>
    </source>
</evidence>